<dbReference type="EMBL" id="JASPKZ010002300">
    <property type="protein sequence ID" value="KAJ9596007.1"/>
    <property type="molecule type" value="Genomic_DNA"/>
</dbReference>
<dbReference type="Proteomes" id="UP001233999">
    <property type="component" value="Unassembled WGS sequence"/>
</dbReference>
<name>A0AAD8ENF7_DIPPU</name>
<feature type="non-terminal residue" evidence="1">
    <location>
        <position position="63"/>
    </location>
</feature>
<reference evidence="1" key="2">
    <citation type="submission" date="2023-05" db="EMBL/GenBank/DDBJ databases">
        <authorList>
            <person name="Fouks B."/>
        </authorList>
    </citation>
    <scope>NUCLEOTIDE SEQUENCE</scope>
    <source>
        <strain evidence="1">Stay&amp;Tobe</strain>
        <tissue evidence="1">Testes</tissue>
    </source>
</reference>
<comment type="caution">
    <text evidence="1">The sequence shown here is derived from an EMBL/GenBank/DDBJ whole genome shotgun (WGS) entry which is preliminary data.</text>
</comment>
<proteinExistence type="predicted"/>
<accession>A0AAD8ENF7</accession>
<feature type="non-terminal residue" evidence="1">
    <location>
        <position position="1"/>
    </location>
</feature>
<gene>
    <name evidence="1" type="ORF">L9F63_012828</name>
</gene>
<sequence length="63" mass="7340">CLLRLLTQISFHPEKAAHRINVCLNRSCMNVDVFVILATNYPEFSVIKPLPRERLLLTGLWFQ</sequence>
<evidence type="ECO:0000313" key="1">
    <source>
        <dbReference type="EMBL" id="KAJ9596007.1"/>
    </source>
</evidence>
<protein>
    <submittedName>
        <fullName evidence="1">Uncharacterized protein</fullName>
    </submittedName>
</protein>
<keyword evidence="2" id="KW-1185">Reference proteome</keyword>
<reference evidence="1" key="1">
    <citation type="journal article" date="2023" name="IScience">
        <title>Live-bearing cockroach genome reveals convergent evolutionary mechanisms linked to viviparity in insects and beyond.</title>
        <authorList>
            <person name="Fouks B."/>
            <person name="Harrison M.C."/>
            <person name="Mikhailova A.A."/>
            <person name="Marchal E."/>
            <person name="English S."/>
            <person name="Carruthers M."/>
            <person name="Jennings E.C."/>
            <person name="Chiamaka E.L."/>
            <person name="Frigard R.A."/>
            <person name="Pippel M."/>
            <person name="Attardo G.M."/>
            <person name="Benoit J.B."/>
            <person name="Bornberg-Bauer E."/>
            <person name="Tobe S.S."/>
        </authorList>
    </citation>
    <scope>NUCLEOTIDE SEQUENCE</scope>
    <source>
        <strain evidence="1">Stay&amp;Tobe</strain>
    </source>
</reference>
<organism evidence="1 2">
    <name type="scientific">Diploptera punctata</name>
    <name type="common">Pacific beetle cockroach</name>
    <dbReference type="NCBI Taxonomy" id="6984"/>
    <lineage>
        <taxon>Eukaryota</taxon>
        <taxon>Metazoa</taxon>
        <taxon>Ecdysozoa</taxon>
        <taxon>Arthropoda</taxon>
        <taxon>Hexapoda</taxon>
        <taxon>Insecta</taxon>
        <taxon>Pterygota</taxon>
        <taxon>Neoptera</taxon>
        <taxon>Polyneoptera</taxon>
        <taxon>Dictyoptera</taxon>
        <taxon>Blattodea</taxon>
        <taxon>Blaberoidea</taxon>
        <taxon>Blaberidae</taxon>
        <taxon>Diplopterinae</taxon>
        <taxon>Diploptera</taxon>
    </lineage>
</organism>
<dbReference type="AlphaFoldDB" id="A0AAD8ENF7"/>
<evidence type="ECO:0000313" key="2">
    <source>
        <dbReference type="Proteomes" id="UP001233999"/>
    </source>
</evidence>